<dbReference type="Pfam" id="PF04910">
    <property type="entry name" value="Tcf25"/>
    <property type="match status" value="1"/>
</dbReference>
<feature type="compositionally biased region" description="Basic residues" evidence="1">
    <location>
        <begin position="90"/>
        <end position="104"/>
    </location>
</feature>
<dbReference type="Proteomes" id="UP000240760">
    <property type="component" value="Unassembled WGS sequence"/>
</dbReference>
<sequence>MSTRQLRKLQKQRELEAKTIQEAEGSDDDGDDDEIAPTVAKPRPNLFAALLEEEEEEEEAEDEDEVGADDAEERKEQAPAADAPAPTAASRKHKKKKKKGKKKAATAPTQDAAEHSEDDEIDRAIRELKIEPKPQAASAPGGTPASNGLFKVNLYNLKEVHEMRNLFGRETIESAHAEEVEQRRQGFMPQNVDLETFLRGPPGARKLPEVSRRRNIFIQGREHWPMGSPGGLIMKELGRTYDGTGVEFTYFHTQEYDRTQHMFFAQVQMGDPMRMVHLLIQYPYHVSTLLQVSNVAKQDQNMALASELCERALFSFGRVAPPSFKQHLEQGTARLNCRRPENRQLWLAGYHYIKSLIRKGTYRTALEWAKLLYTLDRTDPYAMRHMIHFLAIRAYEADWLLEFLNQLDPEGSRDDTAYILQSRVLADLQVGDEKKAREHLAEGIQRVPWLYCALFQELNLDAPPSIWGINAESDTSAFWVKLYLYQTKDLWNNPRAIELLKDVAKGLGRVDAKALPQDKLPIDLGAARLAYMDGQTSLLALVPREMLERQPNYEFDPLPPAEKDNIFTADGCRLPWLEERREAVPSSQRLDAMIAHLEEFLARRVPPATHEDEDRLVDELQTGAFLNENREAADGVAGEAVPVSNEDRGMIRALVRMFGFGGGGGAAAVDATGGDDAAGEQYDWEEEEGNGDDSGTADLPGAWPSEEGRRE</sequence>
<dbReference type="AlphaFoldDB" id="A0A2T4BQT6"/>
<feature type="compositionally biased region" description="Basic residues" evidence="1">
    <location>
        <begin position="1"/>
        <end position="10"/>
    </location>
</feature>
<feature type="region of interest" description="Disordered" evidence="1">
    <location>
        <begin position="1"/>
        <end position="120"/>
    </location>
</feature>
<dbReference type="GO" id="GO:1990112">
    <property type="term" value="C:RQC complex"/>
    <property type="evidence" value="ECO:0007669"/>
    <property type="project" value="TreeGrafter"/>
</dbReference>
<dbReference type="InterPro" id="IPR006994">
    <property type="entry name" value="TCF25/Rqc1"/>
</dbReference>
<organism evidence="2 3">
    <name type="scientific">Trichoderma longibrachiatum ATCC 18648</name>
    <dbReference type="NCBI Taxonomy" id="983965"/>
    <lineage>
        <taxon>Eukaryota</taxon>
        <taxon>Fungi</taxon>
        <taxon>Dikarya</taxon>
        <taxon>Ascomycota</taxon>
        <taxon>Pezizomycotina</taxon>
        <taxon>Sordariomycetes</taxon>
        <taxon>Hypocreomycetidae</taxon>
        <taxon>Hypocreales</taxon>
        <taxon>Hypocreaceae</taxon>
        <taxon>Trichoderma</taxon>
    </lineage>
</organism>
<dbReference type="PANTHER" id="PTHR22684:SF0">
    <property type="entry name" value="RIBOSOME QUALITY CONTROL COMPLEX SUBUNIT TCF25"/>
    <property type="match status" value="1"/>
</dbReference>
<accession>A0A2T4BQT6</accession>
<name>A0A2T4BQT6_TRILO</name>
<evidence type="ECO:0000313" key="3">
    <source>
        <dbReference type="Proteomes" id="UP000240760"/>
    </source>
</evidence>
<evidence type="ECO:0000256" key="1">
    <source>
        <dbReference type="SAM" id="MobiDB-lite"/>
    </source>
</evidence>
<dbReference type="GO" id="GO:0072344">
    <property type="term" value="P:rescue of stalled ribosome"/>
    <property type="evidence" value="ECO:0007669"/>
    <property type="project" value="TreeGrafter"/>
</dbReference>
<protein>
    <submittedName>
        <fullName evidence="2">DUF654-domain-containing protein</fullName>
    </submittedName>
</protein>
<dbReference type="STRING" id="983965.A0A2T4BQT6"/>
<dbReference type="EMBL" id="KZ679147">
    <property type="protein sequence ID" value="PTB71645.1"/>
    <property type="molecule type" value="Genomic_DNA"/>
</dbReference>
<dbReference type="PANTHER" id="PTHR22684">
    <property type="entry name" value="NULP1-RELATED"/>
    <property type="match status" value="1"/>
</dbReference>
<dbReference type="OrthoDB" id="205993at2759"/>
<feature type="compositionally biased region" description="Acidic residues" evidence="1">
    <location>
        <begin position="682"/>
        <end position="691"/>
    </location>
</feature>
<feature type="region of interest" description="Disordered" evidence="1">
    <location>
        <begin position="667"/>
        <end position="711"/>
    </location>
</feature>
<feature type="compositionally biased region" description="Acidic residues" evidence="1">
    <location>
        <begin position="51"/>
        <end position="71"/>
    </location>
</feature>
<keyword evidence="3" id="KW-1185">Reference proteome</keyword>
<proteinExistence type="predicted"/>
<feature type="compositionally biased region" description="Acidic residues" evidence="1">
    <location>
        <begin position="24"/>
        <end position="35"/>
    </location>
</feature>
<evidence type="ECO:0000313" key="2">
    <source>
        <dbReference type="EMBL" id="PTB71645.1"/>
    </source>
</evidence>
<feature type="compositionally biased region" description="Basic and acidic residues" evidence="1">
    <location>
        <begin position="11"/>
        <end position="21"/>
    </location>
</feature>
<dbReference type="GO" id="GO:1990116">
    <property type="term" value="P:ribosome-associated ubiquitin-dependent protein catabolic process"/>
    <property type="evidence" value="ECO:0007669"/>
    <property type="project" value="TreeGrafter"/>
</dbReference>
<reference evidence="2 3" key="1">
    <citation type="submission" date="2016-07" db="EMBL/GenBank/DDBJ databases">
        <title>Multiple horizontal gene transfer events from other fungi enriched the ability of initially mycotrophic Trichoderma (Ascomycota) to feed on dead plant biomass.</title>
        <authorList>
            <consortium name="DOE Joint Genome Institute"/>
            <person name="Aerts A."/>
            <person name="Atanasova L."/>
            <person name="Chenthamara K."/>
            <person name="Zhang J."/>
            <person name="Grujic M."/>
            <person name="Henrissat B."/>
            <person name="Kuo A."/>
            <person name="Salamov A."/>
            <person name="Lipzen A."/>
            <person name="Labutti K."/>
            <person name="Barry K."/>
            <person name="Miao Y."/>
            <person name="Rahimi M.J."/>
            <person name="Shen Q."/>
            <person name="Grigoriev I.V."/>
            <person name="Kubicek C.P."/>
            <person name="Druzhinina I.S."/>
        </authorList>
    </citation>
    <scope>NUCLEOTIDE SEQUENCE [LARGE SCALE GENOMIC DNA]</scope>
    <source>
        <strain evidence="2 3">ATCC 18648</strain>
    </source>
</reference>
<feature type="compositionally biased region" description="Low complexity" evidence="1">
    <location>
        <begin position="78"/>
        <end position="89"/>
    </location>
</feature>
<gene>
    <name evidence="2" type="ORF">M440DRAFT_1473444</name>
</gene>